<protein>
    <submittedName>
        <fullName evidence="2">Amino acid deaminase/aldolase</fullName>
    </submittedName>
</protein>
<dbReference type="GO" id="GO:0008721">
    <property type="term" value="F:D-serine ammonia-lyase activity"/>
    <property type="evidence" value="ECO:0007669"/>
    <property type="project" value="TreeGrafter"/>
</dbReference>
<proteinExistence type="predicted"/>
<name>A0A3S9PYL2_9ACTO</name>
<reference evidence="2 3" key="1">
    <citation type="submission" date="2018-12" db="EMBL/GenBank/DDBJ databases">
        <title>Complete genome sequence of Flaviflexus sp. H23T48.</title>
        <authorList>
            <person name="Bae J.-W."/>
            <person name="Lee J.-Y."/>
        </authorList>
    </citation>
    <scope>NUCLEOTIDE SEQUENCE [LARGE SCALE GENOMIC DNA]</scope>
    <source>
        <strain evidence="2 3">H23T48</strain>
    </source>
</reference>
<organism evidence="2 3">
    <name type="scientific">Flaviflexus ciconiae</name>
    <dbReference type="NCBI Taxonomy" id="2496867"/>
    <lineage>
        <taxon>Bacteria</taxon>
        <taxon>Bacillati</taxon>
        <taxon>Actinomycetota</taxon>
        <taxon>Actinomycetes</taxon>
        <taxon>Actinomycetales</taxon>
        <taxon>Actinomycetaceae</taxon>
        <taxon>Flaviflexus</taxon>
    </lineage>
</organism>
<dbReference type="InterPro" id="IPR051466">
    <property type="entry name" value="D-amino_acid_metab_enzyme"/>
</dbReference>
<dbReference type="PANTHER" id="PTHR28004:SF2">
    <property type="entry name" value="D-SERINE DEHYDRATASE"/>
    <property type="match status" value="1"/>
</dbReference>
<dbReference type="CDD" id="cd06813">
    <property type="entry name" value="PLPDE_III_DSD_D-TA_like_2"/>
    <property type="match status" value="1"/>
</dbReference>
<dbReference type="AlphaFoldDB" id="A0A3S9PYL2"/>
<keyword evidence="3" id="KW-1185">Reference proteome</keyword>
<dbReference type="SUPFAM" id="SSF51419">
    <property type="entry name" value="PLP-binding barrel"/>
    <property type="match status" value="1"/>
</dbReference>
<accession>A0A3S9PYL2</accession>
<gene>
    <name evidence="2" type="ORF">EJ997_08905</name>
</gene>
<dbReference type="PANTHER" id="PTHR28004">
    <property type="entry name" value="ZGC:162816-RELATED"/>
    <property type="match status" value="1"/>
</dbReference>
<sequence>MVTSRTRHAVAGLDGPLAVLDLDAADRNAESLIRRAGGVPIRLASKSIRVPELLKRVLALDGYAGILAFSLPEALELHNDGFTDIVVAYPTVNKRALASLAGSADALATITLMIDSVEHIEFLEHAVGNVPLRLCIDIDGSLRIGSIHIGTRRSPIRIPEQALDLLGRIESSPFTTVGLMCYEGQIAGVGNAGKGAKARAVRGMQGRSAIDLTERRTAIVRAVRDRVDLEFVNGGGTGSLESSAGEGSLTEVAAGSGIYSPGLFDGYEHFRHEPSLFAAVPVVRRPAPGWVTVFEGGWIASGPAGADRLPHIDWPRGLAYSPTEGPGEVQTPLKGKAADTLNLGDHVFLRHAKAGELLEHFPSVTAVSGGSIVDTWKTYRGRGWRF</sequence>
<dbReference type="Proteomes" id="UP000280344">
    <property type="component" value="Chromosome"/>
</dbReference>
<dbReference type="RefSeq" id="WP_126704238.1">
    <property type="nucleotide sequence ID" value="NZ_CP034593.1"/>
</dbReference>
<dbReference type="GO" id="GO:0036088">
    <property type="term" value="P:D-serine catabolic process"/>
    <property type="evidence" value="ECO:0007669"/>
    <property type="project" value="TreeGrafter"/>
</dbReference>
<dbReference type="OrthoDB" id="2445260at2"/>
<dbReference type="Pfam" id="PF01168">
    <property type="entry name" value="Ala_racemase_N"/>
    <property type="match status" value="1"/>
</dbReference>
<evidence type="ECO:0000313" key="2">
    <source>
        <dbReference type="EMBL" id="AZQ77435.1"/>
    </source>
</evidence>
<feature type="domain" description="Alanine racemase N-terminal" evidence="1">
    <location>
        <begin position="21"/>
        <end position="185"/>
    </location>
</feature>
<dbReference type="InterPro" id="IPR029066">
    <property type="entry name" value="PLP-binding_barrel"/>
</dbReference>
<dbReference type="Gene3D" id="3.20.20.10">
    <property type="entry name" value="Alanine racemase"/>
    <property type="match status" value="1"/>
</dbReference>
<dbReference type="EMBL" id="CP034593">
    <property type="protein sequence ID" value="AZQ77435.1"/>
    <property type="molecule type" value="Genomic_DNA"/>
</dbReference>
<dbReference type="KEGG" id="flh:EJ997_08905"/>
<evidence type="ECO:0000259" key="1">
    <source>
        <dbReference type="Pfam" id="PF01168"/>
    </source>
</evidence>
<evidence type="ECO:0000313" key="3">
    <source>
        <dbReference type="Proteomes" id="UP000280344"/>
    </source>
</evidence>
<dbReference type="InterPro" id="IPR001608">
    <property type="entry name" value="Ala_racemase_N"/>
</dbReference>